<dbReference type="EMBL" id="BAAATD010000016">
    <property type="protein sequence ID" value="GAA2631370.1"/>
    <property type="molecule type" value="Genomic_DNA"/>
</dbReference>
<dbReference type="InterPro" id="IPR053153">
    <property type="entry name" value="APC_K+_Transporter"/>
</dbReference>
<reference evidence="2 3" key="1">
    <citation type="journal article" date="2019" name="Int. J. Syst. Evol. Microbiol.">
        <title>The Global Catalogue of Microorganisms (GCM) 10K type strain sequencing project: providing services to taxonomists for standard genome sequencing and annotation.</title>
        <authorList>
            <consortium name="The Broad Institute Genomics Platform"/>
            <consortium name="The Broad Institute Genome Sequencing Center for Infectious Disease"/>
            <person name="Wu L."/>
            <person name="Ma J."/>
        </authorList>
    </citation>
    <scope>NUCLEOTIDE SEQUENCE [LARGE SCALE GENOMIC DNA]</scope>
    <source>
        <strain evidence="2 3">JCM 6833</strain>
    </source>
</reference>
<keyword evidence="1" id="KW-0472">Membrane</keyword>
<dbReference type="PANTHER" id="PTHR47704:SF1">
    <property type="entry name" value="POTASSIUM TRANSPORTER KIMA"/>
    <property type="match status" value="1"/>
</dbReference>
<feature type="transmembrane region" description="Helical" evidence="1">
    <location>
        <begin position="14"/>
        <end position="32"/>
    </location>
</feature>
<organism evidence="2 3">
    <name type="scientific">Actinomadura fulvescens</name>
    <dbReference type="NCBI Taxonomy" id="46160"/>
    <lineage>
        <taxon>Bacteria</taxon>
        <taxon>Bacillati</taxon>
        <taxon>Actinomycetota</taxon>
        <taxon>Actinomycetes</taxon>
        <taxon>Streptosporangiales</taxon>
        <taxon>Thermomonosporaceae</taxon>
        <taxon>Actinomadura</taxon>
    </lineage>
</organism>
<dbReference type="Proteomes" id="UP001501509">
    <property type="component" value="Unassembled WGS sequence"/>
</dbReference>
<name>A0ABN3QNN9_9ACTN</name>
<proteinExistence type="predicted"/>
<comment type="caution">
    <text evidence="2">The sequence shown here is derived from an EMBL/GenBank/DDBJ whole genome shotgun (WGS) entry which is preliminary data.</text>
</comment>
<accession>A0ABN3QNN9</accession>
<evidence type="ECO:0000313" key="2">
    <source>
        <dbReference type="EMBL" id="GAA2631370.1"/>
    </source>
</evidence>
<evidence type="ECO:0000313" key="3">
    <source>
        <dbReference type="Proteomes" id="UP001501509"/>
    </source>
</evidence>
<keyword evidence="1" id="KW-1133">Transmembrane helix</keyword>
<sequence length="201" mass="22711">MAAVVVTATRFTEGGWLILVALPAMVLVMEWVHRSYAGIGRRLELGRTPSPPRPRRSLVVVPVGDVSNLTRQALATALSLGDRVIAVRVTHPDETEGNARFLAAWERWAPEVELVLINEERQRLVEPVVDYVNRVRERHVFVLIPEVEPEHIWQRVLQNQRGAVLAHALRRDTESVVCRLRFRLSPLPESSTVQRLETAGT</sequence>
<keyword evidence="1" id="KW-0812">Transmembrane</keyword>
<evidence type="ECO:0000256" key="1">
    <source>
        <dbReference type="SAM" id="Phobius"/>
    </source>
</evidence>
<dbReference type="RefSeq" id="WP_344547888.1">
    <property type="nucleotide sequence ID" value="NZ_BAAATD010000016.1"/>
</dbReference>
<dbReference type="PANTHER" id="PTHR47704">
    <property type="entry name" value="POTASSIUM TRANSPORTER KIMA"/>
    <property type="match status" value="1"/>
</dbReference>
<protein>
    <submittedName>
        <fullName evidence="2">Uncharacterized protein</fullName>
    </submittedName>
</protein>
<keyword evidence="3" id="KW-1185">Reference proteome</keyword>
<gene>
    <name evidence="2" type="ORF">GCM10010411_81820</name>
</gene>